<reference evidence="2 3" key="1">
    <citation type="submission" date="2019-09" db="EMBL/GenBank/DDBJ databases">
        <title>Draft genome of the ectomycorrhizal ascomycete Sphaerosporella brunnea.</title>
        <authorList>
            <consortium name="DOE Joint Genome Institute"/>
            <person name="Benucci G.M."/>
            <person name="Marozzi G."/>
            <person name="Antonielli L."/>
            <person name="Sanchez S."/>
            <person name="Marco P."/>
            <person name="Wang X."/>
            <person name="Falini L.B."/>
            <person name="Barry K."/>
            <person name="Haridas S."/>
            <person name="Lipzen A."/>
            <person name="Labutti K."/>
            <person name="Grigoriev I.V."/>
            <person name="Murat C."/>
            <person name="Martin F."/>
            <person name="Albertini E."/>
            <person name="Donnini D."/>
            <person name="Bonito G."/>
        </authorList>
    </citation>
    <scope>NUCLEOTIDE SEQUENCE [LARGE SCALE GENOMIC DNA]</scope>
    <source>
        <strain evidence="2 3">Sb_GMNB300</strain>
    </source>
</reference>
<keyword evidence="3" id="KW-1185">Reference proteome</keyword>
<proteinExistence type="predicted"/>
<dbReference type="Proteomes" id="UP000326924">
    <property type="component" value="Unassembled WGS sequence"/>
</dbReference>
<dbReference type="OrthoDB" id="3045089at2759"/>
<dbReference type="InParanoid" id="A0A5J5EKB0"/>
<dbReference type="PANTHER" id="PTHR38886">
    <property type="entry name" value="SESA DOMAIN-CONTAINING PROTEIN"/>
    <property type="match status" value="1"/>
</dbReference>
<dbReference type="EMBL" id="VXIS01000261">
    <property type="protein sequence ID" value="KAA8895489.1"/>
    <property type="molecule type" value="Genomic_DNA"/>
</dbReference>
<name>A0A5J5EKB0_9PEZI</name>
<feature type="compositionally biased region" description="Low complexity" evidence="1">
    <location>
        <begin position="207"/>
        <end position="217"/>
    </location>
</feature>
<protein>
    <submittedName>
        <fullName evidence="2">Uncharacterized protein</fullName>
    </submittedName>
</protein>
<organism evidence="2 3">
    <name type="scientific">Sphaerosporella brunnea</name>
    <dbReference type="NCBI Taxonomy" id="1250544"/>
    <lineage>
        <taxon>Eukaryota</taxon>
        <taxon>Fungi</taxon>
        <taxon>Dikarya</taxon>
        <taxon>Ascomycota</taxon>
        <taxon>Pezizomycotina</taxon>
        <taxon>Pezizomycetes</taxon>
        <taxon>Pezizales</taxon>
        <taxon>Pyronemataceae</taxon>
        <taxon>Sphaerosporella</taxon>
    </lineage>
</organism>
<comment type="caution">
    <text evidence="2">The sequence shown here is derived from an EMBL/GenBank/DDBJ whole genome shotgun (WGS) entry which is preliminary data.</text>
</comment>
<accession>A0A5J5EKB0</accession>
<feature type="region of interest" description="Disordered" evidence="1">
    <location>
        <begin position="160"/>
        <end position="220"/>
    </location>
</feature>
<evidence type="ECO:0000256" key="1">
    <source>
        <dbReference type="SAM" id="MobiDB-lite"/>
    </source>
</evidence>
<dbReference type="PANTHER" id="PTHR38886:SF1">
    <property type="entry name" value="NACHT-NTPASE AND P-LOOP NTPASES N-TERMINAL DOMAIN-CONTAINING PROTEIN"/>
    <property type="match status" value="1"/>
</dbReference>
<evidence type="ECO:0000313" key="2">
    <source>
        <dbReference type="EMBL" id="KAA8895489.1"/>
    </source>
</evidence>
<evidence type="ECO:0000313" key="3">
    <source>
        <dbReference type="Proteomes" id="UP000326924"/>
    </source>
</evidence>
<feature type="region of interest" description="Disordered" evidence="1">
    <location>
        <begin position="260"/>
        <end position="280"/>
    </location>
</feature>
<sequence length="795" mass="89690">MAGFGFSPADIVTAVKLSWKLYHDCLLVAYEAPDAFRQLVNELQSLQATLRMLRDNADTLGPQRKEAVQGGVENCVRTLKALEKLMARFDKLATSNRLQFWRRIQWSIYQGSIEEFRARIMAHTCTLSLTISTIGSATLLDIQGRLERALARPLDAFEFPPSGSLTPHPIDTDPPSSLPISPPESMIRGSIDSDTTLVGPLPASTISPDNSSHSSKSPLFDSILQPTDVTIESEEEAEASSNSSTDILKVVADAELALSTCSNDQTSRRPRSPPVVEPPYPDYVVDEATAKRFQICASSQRNWNSVTVEEWLQNAAWWLLKSRTLYSVYQRDSRCESPHSSLCGSSIRPNHFSDQEPREISLLLALEDLKKVSWIVYNVVLKDESRASSLTYTNLKLFHDLTHAIHCDFPKLRRGEAQLEDRRRTPQLTTTIWERPYVFDMKIKDGLIPKQQCGDHARWITVEDADAGLEAEGEHVLFRTFVNAAIGSAECRNRSMGAPYLLVLWGKDGESECKASICNQTGVVHLSRNLTGRDLLGVDITRLPAISNIPTLQLMFPGQTAAENIPVAIEFLNKEDFEEFTRNPRQLLELTKDREERSDKEELLEPPVVVKTLSKVLFENTRVAEFTYNFCELRILETVEGGWKRSRRLVITTSPMQEPPKCKSFFDHVYVKSDLDSLSMLLKFSDCNQRDSVKLPDYSRRWSRVYNRTQPNLCFSLIFRSSEDLQEFRDKLLNYSGSAKWQSDVEQNQRLAVFKATDMESAEQLRAIHMVSPSVDDGVSSSIFYGSLSAPCFCG</sequence>
<dbReference type="AlphaFoldDB" id="A0A5J5EKB0"/>
<gene>
    <name evidence="2" type="ORF">FN846DRAFT_336633</name>
</gene>